<dbReference type="SUPFAM" id="SSF52172">
    <property type="entry name" value="CheY-like"/>
    <property type="match status" value="1"/>
</dbReference>
<name>A0A0G1XT65_9BACT</name>
<dbReference type="PROSITE" id="PS50110">
    <property type="entry name" value="RESPONSE_REGULATORY"/>
    <property type="match status" value="1"/>
</dbReference>
<feature type="domain" description="Response regulatory" evidence="7">
    <location>
        <begin position="3"/>
        <end position="121"/>
    </location>
</feature>
<reference evidence="8 9" key="1">
    <citation type="journal article" date="2015" name="Nature">
        <title>rRNA introns, odd ribosomes, and small enigmatic genomes across a large radiation of phyla.</title>
        <authorList>
            <person name="Brown C.T."/>
            <person name="Hug L.A."/>
            <person name="Thomas B.C."/>
            <person name="Sharon I."/>
            <person name="Castelle C.J."/>
            <person name="Singh A."/>
            <person name="Wilkins M.J."/>
            <person name="Williams K.H."/>
            <person name="Banfield J.F."/>
        </authorList>
    </citation>
    <scope>NUCLEOTIDE SEQUENCE [LARGE SCALE GENOMIC DNA]</scope>
</reference>
<keyword evidence="3" id="KW-0805">Transcription regulation</keyword>
<comment type="caution">
    <text evidence="6">Lacks conserved residue(s) required for the propagation of feature annotation.</text>
</comment>
<evidence type="ECO:0000256" key="6">
    <source>
        <dbReference type="PROSITE-ProRule" id="PRU00169"/>
    </source>
</evidence>
<dbReference type="PANTHER" id="PTHR44591:SF14">
    <property type="entry name" value="PROTEIN PILG"/>
    <property type="match status" value="1"/>
</dbReference>
<dbReference type="InterPro" id="IPR050595">
    <property type="entry name" value="Bact_response_regulator"/>
</dbReference>
<evidence type="ECO:0000313" key="8">
    <source>
        <dbReference type="EMBL" id="KKW05782.1"/>
    </source>
</evidence>
<evidence type="ECO:0000259" key="7">
    <source>
        <dbReference type="PROSITE" id="PS50110"/>
    </source>
</evidence>
<organism evidence="8 9">
    <name type="scientific">candidate division CPR1 bacterium GW2011_GWC1_49_13</name>
    <dbReference type="NCBI Taxonomy" id="1618342"/>
    <lineage>
        <taxon>Bacteria</taxon>
        <taxon>candidate division CPR1</taxon>
    </lineage>
</organism>
<dbReference type="InterPro" id="IPR001789">
    <property type="entry name" value="Sig_transdc_resp-reg_receiver"/>
</dbReference>
<dbReference type="GO" id="GO:0000160">
    <property type="term" value="P:phosphorelay signal transduction system"/>
    <property type="evidence" value="ECO:0007669"/>
    <property type="project" value="UniProtKB-KW"/>
</dbReference>
<sequence>MKQILLVEDDNSIRKILSQKLTGEGFKIIESQTGDEGLSLALKNHPDLVILNLRLPKIEGLEVMRRLRRDRWGKAVPIVILTVLEVNEEILAEINTQQPSYYFVKSAWKIEDVIQKIKELLTAS</sequence>
<dbReference type="SMART" id="SM00448">
    <property type="entry name" value="REC"/>
    <property type="match status" value="1"/>
</dbReference>
<evidence type="ECO:0000256" key="2">
    <source>
        <dbReference type="ARBA" id="ARBA00023012"/>
    </source>
</evidence>
<evidence type="ECO:0000256" key="1">
    <source>
        <dbReference type="ARBA" id="ARBA00022553"/>
    </source>
</evidence>
<protein>
    <recommendedName>
        <fullName evidence="7">Response regulatory domain-containing protein</fullName>
    </recommendedName>
</protein>
<dbReference type="FunFam" id="3.40.50.2300:FF:000001">
    <property type="entry name" value="DNA-binding response regulator PhoB"/>
    <property type="match status" value="1"/>
</dbReference>
<dbReference type="Gene3D" id="3.40.50.2300">
    <property type="match status" value="1"/>
</dbReference>
<keyword evidence="5" id="KW-0804">Transcription</keyword>
<dbReference type="Pfam" id="PF00072">
    <property type="entry name" value="Response_reg"/>
    <property type="match status" value="1"/>
</dbReference>
<dbReference type="EMBL" id="LCPW01000008">
    <property type="protein sequence ID" value="KKW05782.1"/>
    <property type="molecule type" value="Genomic_DNA"/>
</dbReference>
<dbReference type="PANTHER" id="PTHR44591">
    <property type="entry name" value="STRESS RESPONSE REGULATOR PROTEIN 1"/>
    <property type="match status" value="1"/>
</dbReference>
<dbReference type="GO" id="GO:0003677">
    <property type="term" value="F:DNA binding"/>
    <property type="evidence" value="ECO:0007669"/>
    <property type="project" value="UniProtKB-KW"/>
</dbReference>
<comment type="caution">
    <text evidence="8">The sequence shown here is derived from an EMBL/GenBank/DDBJ whole genome shotgun (WGS) entry which is preliminary data.</text>
</comment>
<evidence type="ECO:0000256" key="3">
    <source>
        <dbReference type="ARBA" id="ARBA00023015"/>
    </source>
</evidence>
<keyword evidence="2" id="KW-0902">Two-component regulatory system</keyword>
<dbReference type="InterPro" id="IPR011006">
    <property type="entry name" value="CheY-like_superfamily"/>
</dbReference>
<dbReference type="AlphaFoldDB" id="A0A0G1XT65"/>
<evidence type="ECO:0000256" key="4">
    <source>
        <dbReference type="ARBA" id="ARBA00023125"/>
    </source>
</evidence>
<proteinExistence type="predicted"/>
<gene>
    <name evidence="8" type="ORF">UY40_C0008G0009</name>
</gene>
<dbReference type="STRING" id="1618342.UY40_C0008G0009"/>
<evidence type="ECO:0000256" key="5">
    <source>
        <dbReference type="ARBA" id="ARBA00023163"/>
    </source>
</evidence>
<keyword evidence="1" id="KW-0597">Phosphoprotein</keyword>
<accession>A0A0G1XT65</accession>
<dbReference type="CDD" id="cd17574">
    <property type="entry name" value="REC_OmpR"/>
    <property type="match status" value="1"/>
</dbReference>
<keyword evidence="4" id="KW-0238">DNA-binding</keyword>
<evidence type="ECO:0000313" key="9">
    <source>
        <dbReference type="Proteomes" id="UP000034119"/>
    </source>
</evidence>
<dbReference type="Proteomes" id="UP000034119">
    <property type="component" value="Unassembled WGS sequence"/>
</dbReference>